<name>A0A7C3SLX1_THEPE</name>
<sequence length="59" mass="6388">MSFARLPDGIRGSFYTTSKYVGQVACVDISPGTSLSVERYAVFSLKPEDAVKQANEATK</sequence>
<evidence type="ECO:0000313" key="1">
    <source>
        <dbReference type="EMBL" id="HGB25109.1"/>
    </source>
</evidence>
<comment type="caution">
    <text evidence="1">The sequence shown here is derived from an EMBL/GenBank/DDBJ whole genome shotgun (WGS) entry which is preliminary data.</text>
</comment>
<dbReference type="AlphaFoldDB" id="A0A7C3SLX1"/>
<dbReference type="EMBL" id="DTIB01000077">
    <property type="protein sequence ID" value="HGB25109.1"/>
    <property type="molecule type" value="Genomic_DNA"/>
</dbReference>
<organism evidence="1">
    <name type="scientific">Thermofilum pendens</name>
    <dbReference type="NCBI Taxonomy" id="2269"/>
    <lineage>
        <taxon>Archaea</taxon>
        <taxon>Thermoproteota</taxon>
        <taxon>Thermoprotei</taxon>
        <taxon>Thermofilales</taxon>
        <taxon>Thermofilaceae</taxon>
        <taxon>Thermofilum</taxon>
    </lineage>
</organism>
<gene>
    <name evidence="1" type="ORF">ENV88_03530</name>
</gene>
<reference evidence="1" key="1">
    <citation type="journal article" date="2020" name="mSystems">
        <title>Genome- and Community-Level Interaction Insights into Carbon Utilization and Element Cycling Functions of Hydrothermarchaeota in Hydrothermal Sediment.</title>
        <authorList>
            <person name="Zhou Z."/>
            <person name="Liu Y."/>
            <person name="Xu W."/>
            <person name="Pan J."/>
            <person name="Luo Z.H."/>
            <person name="Li M."/>
        </authorList>
    </citation>
    <scope>NUCLEOTIDE SEQUENCE [LARGE SCALE GENOMIC DNA]</scope>
    <source>
        <strain evidence="1">SpSt-8</strain>
    </source>
</reference>
<protein>
    <submittedName>
        <fullName evidence="1">Uncharacterized protein</fullName>
    </submittedName>
</protein>
<proteinExistence type="predicted"/>
<accession>A0A7C3SLX1</accession>